<feature type="compositionally biased region" description="Pro residues" evidence="7">
    <location>
        <begin position="250"/>
        <end position="264"/>
    </location>
</feature>
<dbReference type="PANTHER" id="PTHR36575">
    <property type="entry name" value="BINDING PROTEIN, PUTATIVE (AFU_ORTHOLOGUE AFUA_1G14430)-RELATED"/>
    <property type="match status" value="1"/>
</dbReference>
<evidence type="ECO:0000259" key="9">
    <source>
        <dbReference type="Pfam" id="PF03067"/>
    </source>
</evidence>
<feature type="region of interest" description="Disordered" evidence="7">
    <location>
        <begin position="217"/>
        <end position="265"/>
    </location>
</feature>
<dbReference type="InterPro" id="IPR052282">
    <property type="entry name" value="Starch-active_LPMO"/>
</dbReference>
<name>A0A485KLN3_9STRA</name>
<evidence type="ECO:0000256" key="1">
    <source>
        <dbReference type="ARBA" id="ARBA00001973"/>
    </source>
</evidence>
<proteinExistence type="inferred from homology"/>
<dbReference type="PANTHER" id="PTHR36575:SF2">
    <property type="entry name" value="CHITIN-BINDING TYPE-4 DOMAIN-CONTAINING PROTEIN-RELATED"/>
    <property type="match status" value="1"/>
</dbReference>
<dbReference type="Proteomes" id="UP000332933">
    <property type="component" value="Unassembled WGS sequence"/>
</dbReference>
<gene>
    <name evidence="11" type="primary">Aste57867_8822</name>
    <name evidence="10" type="ORF">As57867_008787</name>
    <name evidence="11" type="ORF">ASTE57867_8822</name>
</gene>
<accession>A0A485KLN3</accession>
<reference evidence="10" key="2">
    <citation type="submission" date="2019-06" db="EMBL/GenBank/DDBJ databases">
        <title>Genomics analysis of Aphanomyces spp. identifies a new class of oomycete effector associated with host adaptation.</title>
        <authorList>
            <person name="Gaulin E."/>
        </authorList>
    </citation>
    <scope>NUCLEOTIDE SEQUENCE</scope>
    <source>
        <strain evidence="10">CBS 578.67</strain>
    </source>
</reference>
<evidence type="ECO:0000313" key="11">
    <source>
        <dbReference type="EMBL" id="VFT85708.1"/>
    </source>
</evidence>
<keyword evidence="5" id="KW-0325">Glycoprotein</keyword>
<evidence type="ECO:0000256" key="5">
    <source>
        <dbReference type="ARBA" id="ARBA00023180"/>
    </source>
</evidence>
<evidence type="ECO:0000313" key="12">
    <source>
        <dbReference type="Proteomes" id="UP000332933"/>
    </source>
</evidence>
<dbReference type="InterPro" id="IPR004302">
    <property type="entry name" value="Cellulose/chitin-bd_N"/>
</dbReference>
<evidence type="ECO:0000256" key="2">
    <source>
        <dbReference type="ARBA" id="ARBA00022723"/>
    </source>
</evidence>
<feature type="compositionally biased region" description="Low complexity" evidence="7">
    <location>
        <begin position="217"/>
        <end position="249"/>
    </location>
</feature>
<feature type="chain" id="PRO_5033828640" evidence="8">
    <location>
        <begin position="21"/>
        <end position="300"/>
    </location>
</feature>
<dbReference type="EMBL" id="CAADRA010005136">
    <property type="protein sequence ID" value="VFT85708.1"/>
    <property type="molecule type" value="Genomic_DNA"/>
</dbReference>
<dbReference type="AlphaFoldDB" id="A0A485KLN3"/>
<evidence type="ECO:0000256" key="6">
    <source>
        <dbReference type="ARBA" id="ARBA00034311"/>
    </source>
</evidence>
<dbReference type="GO" id="GO:0046872">
    <property type="term" value="F:metal ion binding"/>
    <property type="evidence" value="ECO:0007669"/>
    <property type="project" value="UniProtKB-KW"/>
</dbReference>
<sequence>MKTLFSSSLALLALAATAFGHGRMVKPPHRGHIGRVPGFEFIPIDYDDNGLSAGGIEKTKDGFHGICGDPYTDASPRSHENGGKWGLFRNVTGRAVGQCFSPGATVPITIQITANHWGNFDFGVCKLNKPTDVETEACFQPLAQPNGQPLWKVPAGNLFFDMEYVLPKDLKCDGDAHCVLRWHYRGGNNFGANAAQEEFWNCADIYISDNCGAAPPATTPGTTANPQTPSPTTASPATPAPPTTSSLPPATTPAPVVTPSPPPGDKCDGNRNTCYWPENRQVIPYAQADCLSFPSFVWCP</sequence>
<keyword evidence="12" id="KW-1185">Reference proteome</keyword>
<keyword evidence="4" id="KW-1015">Disulfide bond</keyword>
<evidence type="ECO:0000313" key="10">
    <source>
        <dbReference type="EMBL" id="KAF0700644.1"/>
    </source>
</evidence>
<evidence type="ECO:0000256" key="3">
    <source>
        <dbReference type="ARBA" id="ARBA00023008"/>
    </source>
</evidence>
<protein>
    <submittedName>
        <fullName evidence="11">Aste57867_8822 protein</fullName>
    </submittedName>
</protein>
<dbReference type="EMBL" id="VJMH01005115">
    <property type="protein sequence ID" value="KAF0700644.1"/>
    <property type="molecule type" value="Genomic_DNA"/>
</dbReference>
<evidence type="ECO:0000256" key="8">
    <source>
        <dbReference type="SAM" id="SignalP"/>
    </source>
</evidence>
<keyword evidence="8" id="KW-0732">Signal</keyword>
<organism evidence="11 12">
    <name type="scientific">Aphanomyces stellatus</name>
    <dbReference type="NCBI Taxonomy" id="120398"/>
    <lineage>
        <taxon>Eukaryota</taxon>
        <taxon>Sar</taxon>
        <taxon>Stramenopiles</taxon>
        <taxon>Oomycota</taxon>
        <taxon>Saprolegniomycetes</taxon>
        <taxon>Saprolegniales</taxon>
        <taxon>Verrucalvaceae</taxon>
        <taxon>Aphanomyces</taxon>
    </lineage>
</organism>
<feature type="domain" description="Chitin-binding type-4" evidence="9">
    <location>
        <begin position="92"/>
        <end position="205"/>
    </location>
</feature>
<dbReference type="OrthoDB" id="72782at2759"/>
<evidence type="ECO:0000256" key="7">
    <source>
        <dbReference type="SAM" id="MobiDB-lite"/>
    </source>
</evidence>
<dbReference type="Pfam" id="PF03067">
    <property type="entry name" value="LPMO_10"/>
    <property type="match status" value="1"/>
</dbReference>
<comment type="cofactor">
    <cofactor evidence="1">
        <name>Cu(2+)</name>
        <dbReference type="ChEBI" id="CHEBI:29036"/>
    </cofactor>
</comment>
<keyword evidence="3" id="KW-0186">Copper</keyword>
<comment type="similarity">
    <text evidence="6">Belongs to the polysaccharide monooxygenase AA13 family.</text>
</comment>
<evidence type="ECO:0000256" key="4">
    <source>
        <dbReference type="ARBA" id="ARBA00023157"/>
    </source>
</evidence>
<keyword evidence="2" id="KW-0479">Metal-binding</keyword>
<reference evidence="11 12" key="1">
    <citation type="submission" date="2019-03" db="EMBL/GenBank/DDBJ databases">
        <authorList>
            <person name="Gaulin E."/>
            <person name="Dumas B."/>
        </authorList>
    </citation>
    <scope>NUCLEOTIDE SEQUENCE [LARGE SCALE GENOMIC DNA]</scope>
    <source>
        <strain evidence="11">CBS 568.67</strain>
    </source>
</reference>
<feature type="signal peptide" evidence="8">
    <location>
        <begin position="1"/>
        <end position="20"/>
    </location>
</feature>